<protein>
    <submittedName>
        <fullName evidence="1">Uncharacterized protein</fullName>
    </submittedName>
</protein>
<name>A0A9W8N3U0_9PEZI</name>
<gene>
    <name evidence="1" type="ORF">NPX13_g11086</name>
</gene>
<sequence>MAGTQCAFSPDTATLEDYCEQWAQWVTELQEIKAQRTDQAELSAFQHDTDAIQAMIRQQRTRDYECATKTRWEWYRARLETHLRKLPDTEMLDLVSR</sequence>
<evidence type="ECO:0000313" key="2">
    <source>
        <dbReference type="Proteomes" id="UP001148614"/>
    </source>
</evidence>
<dbReference type="Proteomes" id="UP001148614">
    <property type="component" value="Unassembled WGS sequence"/>
</dbReference>
<keyword evidence="2" id="KW-1185">Reference proteome</keyword>
<proteinExistence type="predicted"/>
<dbReference type="EMBL" id="JANPWZ010003461">
    <property type="protein sequence ID" value="KAJ3552546.1"/>
    <property type="molecule type" value="Genomic_DNA"/>
</dbReference>
<dbReference type="AlphaFoldDB" id="A0A9W8N3U0"/>
<reference evidence="1" key="1">
    <citation type="submission" date="2022-07" db="EMBL/GenBank/DDBJ databases">
        <title>Genome Sequence of Xylaria arbuscula.</title>
        <authorList>
            <person name="Buettner E."/>
        </authorList>
    </citation>
    <scope>NUCLEOTIDE SEQUENCE</scope>
    <source>
        <strain evidence="1">VT107</strain>
    </source>
</reference>
<comment type="caution">
    <text evidence="1">The sequence shown here is derived from an EMBL/GenBank/DDBJ whole genome shotgun (WGS) entry which is preliminary data.</text>
</comment>
<accession>A0A9W8N3U0</accession>
<organism evidence="1 2">
    <name type="scientific">Xylaria arbuscula</name>
    <dbReference type="NCBI Taxonomy" id="114810"/>
    <lineage>
        <taxon>Eukaryota</taxon>
        <taxon>Fungi</taxon>
        <taxon>Dikarya</taxon>
        <taxon>Ascomycota</taxon>
        <taxon>Pezizomycotina</taxon>
        <taxon>Sordariomycetes</taxon>
        <taxon>Xylariomycetidae</taxon>
        <taxon>Xylariales</taxon>
        <taxon>Xylariaceae</taxon>
        <taxon>Xylaria</taxon>
    </lineage>
</organism>
<evidence type="ECO:0000313" key="1">
    <source>
        <dbReference type="EMBL" id="KAJ3552546.1"/>
    </source>
</evidence>